<accession>A0ABQ7YJU9</accession>
<sequence>MLLHRSSEVALFLGCQERPTRWETMGVDMLLLDFQVCDHDAGDSECKPTCNSQPNTSPDLTYAGYMSLCLFYYCESDLSFAVHASAYLLTDIPTKEIIHCQMVGALKELEKLWLVVLTMRSMLDSENEQR</sequence>
<comment type="caution">
    <text evidence="1">The sequence shown here is derived from an EMBL/GenBank/DDBJ whole genome shotgun (WGS) entry which is preliminary data.</text>
</comment>
<gene>
    <name evidence="1" type="ORF">HID58_075510</name>
</gene>
<dbReference type="Proteomes" id="UP000824890">
    <property type="component" value="Unassembled WGS sequence"/>
</dbReference>
<protein>
    <submittedName>
        <fullName evidence="1">Uncharacterized protein</fullName>
    </submittedName>
</protein>
<proteinExistence type="predicted"/>
<keyword evidence="2" id="KW-1185">Reference proteome</keyword>
<evidence type="ECO:0000313" key="2">
    <source>
        <dbReference type="Proteomes" id="UP000824890"/>
    </source>
</evidence>
<name>A0ABQ7YJU9_BRANA</name>
<organism evidence="1 2">
    <name type="scientific">Brassica napus</name>
    <name type="common">Rape</name>
    <dbReference type="NCBI Taxonomy" id="3708"/>
    <lineage>
        <taxon>Eukaryota</taxon>
        <taxon>Viridiplantae</taxon>
        <taxon>Streptophyta</taxon>
        <taxon>Embryophyta</taxon>
        <taxon>Tracheophyta</taxon>
        <taxon>Spermatophyta</taxon>
        <taxon>Magnoliopsida</taxon>
        <taxon>eudicotyledons</taxon>
        <taxon>Gunneridae</taxon>
        <taxon>Pentapetalae</taxon>
        <taxon>rosids</taxon>
        <taxon>malvids</taxon>
        <taxon>Brassicales</taxon>
        <taxon>Brassicaceae</taxon>
        <taxon>Brassiceae</taxon>
        <taxon>Brassica</taxon>
    </lineage>
</organism>
<dbReference type="EMBL" id="JAGKQM010000017">
    <property type="protein sequence ID" value="KAH0868488.1"/>
    <property type="molecule type" value="Genomic_DNA"/>
</dbReference>
<evidence type="ECO:0000313" key="1">
    <source>
        <dbReference type="EMBL" id="KAH0868488.1"/>
    </source>
</evidence>
<reference evidence="1 2" key="1">
    <citation type="submission" date="2021-05" db="EMBL/GenBank/DDBJ databases">
        <title>Genome Assembly of Synthetic Allotetraploid Brassica napus Reveals Homoeologous Exchanges between Subgenomes.</title>
        <authorList>
            <person name="Davis J.T."/>
        </authorList>
    </citation>
    <scope>NUCLEOTIDE SEQUENCE [LARGE SCALE GENOMIC DNA]</scope>
    <source>
        <strain evidence="2">cv. Da-Ae</strain>
        <tissue evidence="1">Seedling</tissue>
    </source>
</reference>